<feature type="transmembrane region" description="Helical" evidence="6">
    <location>
        <begin position="49"/>
        <end position="69"/>
    </location>
</feature>
<feature type="transmembrane region" description="Helical" evidence="6">
    <location>
        <begin position="271"/>
        <end position="289"/>
    </location>
</feature>
<dbReference type="PROSITE" id="PS50850">
    <property type="entry name" value="MFS"/>
    <property type="match status" value="1"/>
</dbReference>
<feature type="transmembrane region" description="Helical" evidence="6">
    <location>
        <begin position="12"/>
        <end position="37"/>
    </location>
</feature>
<gene>
    <name evidence="8" type="ORF">EV646_10234</name>
</gene>
<dbReference type="RefSeq" id="WP_132144947.1">
    <property type="nucleotide sequence ID" value="NZ_SLWR01000002.1"/>
</dbReference>
<dbReference type="GO" id="GO:0022857">
    <property type="term" value="F:transmembrane transporter activity"/>
    <property type="evidence" value="ECO:0007669"/>
    <property type="project" value="InterPro"/>
</dbReference>
<dbReference type="InterPro" id="IPR050189">
    <property type="entry name" value="MFS_Efflux_Transporters"/>
</dbReference>
<evidence type="ECO:0000259" key="7">
    <source>
        <dbReference type="PROSITE" id="PS50850"/>
    </source>
</evidence>
<accession>A0A4R2IW26</accession>
<dbReference type="GO" id="GO:0005886">
    <property type="term" value="C:plasma membrane"/>
    <property type="evidence" value="ECO:0007669"/>
    <property type="project" value="UniProtKB-SubCell"/>
</dbReference>
<organism evidence="8 9">
    <name type="scientific">Kribbella antiqua</name>
    <dbReference type="NCBI Taxonomy" id="2512217"/>
    <lineage>
        <taxon>Bacteria</taxon>
        <taxon>Bacillati</taxon>
        <taxon>Actinomycetota</taxon>
        <taxon>Actinomycetes</taxon>
        <taxon>Propionibacteriales</taxon>
        <taxon>Kribbellaceae</taxon>
        <taxon>Kribbella</taxon>
    </lineage>
</organism>
<dbReference type="InterPro" id="IPR020846">
    <property type="entry name" value="MFS_dom"/>
</dbReference>
<evidence type="ECO:0000313" key="9">
    <source>
        <dbReference type="Proteomes" id="UP000295573"/>
    </source>
</evidence>
<feature type="transmembrane region" description="Helical" evidence="6">
    <location>
        <begin position="245"/>
        <end position="264"/>
    </location>
</feature>
<comment type="caution">
    <text evidence="8">The sequence shown here is derived from an EMBL/GenBank/DDBJ whole genome shotgun (WGS) entry which is preliminary data.</text>
</comment>
<dbReference type="InterPro" id="IPR036259">
    <property type="entry name" value="MFS_trans_sf"/>
</dbReference>
<reference evidence="8 9" key="1">
    <citation type="journal article" date="2015" name="Stand. Genomic Sci.">
        <title>Genomic Encyclopedia of Bacterial and Archaeal Type Strains, Phase III: the genomes of soil and plant-associated and newly described type strains.</title>
        <authorList>
            <person name="Whitman W.B."/>
            <person name="Woyke T."/>
            <person name="Klenk H.P."/>
            <person name="Zhou Y."/>
            <person name="Lilburn T.G."/>
            <person name="Beck B.J."/>
            <person name="De Vos P."/>
            <person name="Vandamme P."/>
            <person name="Eisen J.A."/>
            <person name="Garrity G."/>
            <person name="Hugenholtz P."/>
            <person name="Kyrpides N.C."/>
        </authorList>
    </citation>
    <scope>NUCLEOTIDE SEQUENCE [LARGE SCALE GENOMIC DNA]</scope>
    <source>
        <strain evidence="8 9">VKM Ac-2541</strain>
    </source>
</reference>
<keyword evidence="3 6" id="KW-0812">Transmembrane</keyword>
<evidence type="ECO:0000313" key="8">
    <source>
        <dbReference type="EMBL" id="TCO49963.1"/>
    </source>
</evidence>
<dbReference type="EMBL" id="SLWR01000002">
    <property type="protein sequence ID" value="TCO49963.1"/>
    <property type="molecule type" value="Genomic_DNA"/>
</dbReference>
<feature type="transmembrane region" description="Helical" evidence="6">
    <location>
        <begin position="76"/>
        <end position="95"/>
    </location>
</feature>
<protein>
    <submittedName>
        <fullName evidence="8">DHA1 family L-arabinose/isopropyl-beta-D-thiogalactopyranoside export protein-like MFS transporter/DHA1 family inner membrane transport protein</fullName>
    </submittedName>
</protein>
<dbReference type="Gene3D" id="1.20.1250.20">
    <property type="entry name" value="MFS general substrate transporter like domains"/>
    <property type="match status" value="1"/>
</dbReference>
<sequence>MFLTSRKPHAALVTLGVGTFSYVTVEVLPIGLLTVIAADLHRSRSDIGLLVTGYAVIVVLAAIPLARLTLGLPRQLVLGATLGLMAVGAAVSALAPTYEVLLVGRLLTALSHALFWSIIFPIATGLFPPAVRGRVVARLSIGSALGPVIGIPLGTWLGEWAGWRVPFALMAVVGGATCLGVARLLPRVDVREVAADRGIAPSVRRYAVLVASTALGVAGFLTFNTYVTPFLLDVSGFTSDALGPILLASGVGGLTGTLLIGRLLDRDPWSAVVLPLSVICFALFGLYAVGHQPVAAVLLVALAGMAFSGLAVAVLSRTLQVAPGSTDLASAGTNSAFNVGIAAGAFIGGGLLDNTGVRSVALVGGLLAVVALMAMTADEPVLARRRPEVEECGDGCLCEEAA</sequence>
<dbReference type="CDD" id="cd17324">
    <property type="entry name" value="MFS_NepI_like"/>
    <property type="match status" value="1"/>
</dbReference>
<name>A0A4R2IW26_9ACTN</name>
<comment type="subcellular location">
    <subcellularLocation>
        <location evidence="1">Cell membrane</location>
        <topology evidence="1">Multi-pass membrane protein</topology>
    </subcellularLocation>
</comment>
<keyword evidence="4 6" id="KW-1133">Transmembrane helix</keyword>
<keyword evidence="9" id="KW-1185">Reference proteome</keyword>
<evidence type="ECO:0000256" key="4">
    <source>
        <dbReference type="ARBA" id="ARBA00022989"/>
    </source>
</evidence>
<dbReference type="Proteomes" id="UP000295573">
    <property type="component" value="Unassembled WGS sequence"/>
</dbReference>
<feature type="domain" description="Major facilitator superfamily (MFS) profile" evidence="7">
    <location>
        <begin position="10"/>
        <end position="383"/>
    </location>
</feature>
<feature type="transmembrane region" description="Helical" evidence="6">
    <location>
        <begin position="163"/>
        <end position="185"/>
    </location>
</feature>
<evidence type="ECO:0000256" key="1">
    <source>
        <dbReference type="ARBA" id="ARBA00004651"/>
    </source>
</evidence>
<feature type="transmembrane region" description="Helical" evidence="6">
    <location>
        <begin position="359"/>
        <end position="377"/>
    </location>
</feature>
<evidence type="ECO:0000256" key="6">
    <source>
        <dbReference type="SAM" id="Phobius"/>
    </source>
</evidence>
<evidence type="ECO:0000256" key="2">
    <source>
        <dbReference type="ARBA" id="ARBA00022475"/>
    </source>
</evidence>
<evidence type="ECO:0000256" key="3">
    <source>
        <dbReference type="ARBA" id="ARBA00022692"/>
    </source>
</evidence>
<feature type="transmembrane region" description="Helical" evidence="6">
    <location>
        <begin position="206"/>
        <end position="225"/>
    </location>
</feature>
<dbReference type="OrthoDB" id="9814237at2"/>
<evidence type="ECO:0000256" key="5">
    <source>
        <dbReference type="ARBA" id="ARBA00023136"/>
    </source>
</evidence>
<keyword evidence="5 6" id="KW-0472">Membrane</keyword>
<keyword evidence="2" id="KW-1003">Cell membrane</keyword>
<dbReference type="PANTHER" id="PTHR43124:SF3">
    <property type="entry name" value="CHLORAMPHENICOL EFFLUX PUMP RV0191"/>
    <property type="match status" value="1"/>
</dbReference>
<dbReference type="AlphaFoldDB" id="A0A4R2IW26"/>
<dbReference type="InterPro" id="IPR011701">
    <property type="entry name" value="MFS"/>
</dbReference>
<dbReference type="Pfam" id="PF07690">
    <property type="entry name" value="MFS_1"/>
    <property type="match status" value="1"/>
</dbReference>
<dbReference type="PANTHER" id="PTHR43124">
    <property type="entry name" value="PURINE EFFLUX PUMP PBUE"/>
    <property type="match status" value="1"/>
</dbReference>
<feature type="transmembrane region" description="Helical" evidence="6">
    <location>
        <begin position="295"/>
        <end position="316"/>
    </location>
</feature>
<dbReference type="SUPFAM" id="SSF103473">
    <property type="entry name" value="MFS general substrate transporter"/>
    <property type="match status" value="1"/>
</dbReference>
<proteinExistence type="predicted"/>
<feature type="transmembrane region" description="Helical" evidence="6">
    <location>
        <begin position="135"/>
        <end position="157"/>
    </location>
</feature>
<feature type="transmembrane region" description="Helical" evidence="6">
    <location>
        <begin position="328"/>
        <end position="347"/>
    </location>
</feature>